<feature type="domain" description="Transglycosylase SLT" evidence="2">
    <location>
        <begin position="8"/>
        <end position="115"/>
    </location>
</feature>
<dbReference type="InterPro" id="IPR023346">
    <property type="entry name" value="Lysozyme-like_dom_sf"/>
</dbReference>
<dbReference type="SUPFAM" id="SSF53955">
    <property type="entry name" value="Lysozyme-like"/>
    <property type="match status" value="1"/>
</dbReference>
<dbReference type="EMBL" id="JAVDXT010000009">
    <property type="protein sequence ID" value="MDR7380435.1"/>
    <property type="molecule type" value="Genomic_DNA"/>
</dbReference>
<name>A0ABU2CGG6_9BURK</name>
<evidence type="ECO:0000259" key="2">
    <source>
        <dbReference type="Pfam" id="PF01464"/>
    </source>
</evidence>
<dbReference type="Pfam" id="PF01464">
    <property type="entry name" value="SLT"/>
    <property type="match status" value="1"/>
</dbReference>
<accession>A0ABU2CGG6</accession>
<sequence>MDFDVLAHSCAPNVAPATLRAMATVESSLNPHAIGVVNGRLTRQPTNLPEAISTVMALQQQGTRFSAGLIQIYVKNWPAYQLDHESVFDPCANMRAAAGILTDCYKRASGRTEAPQVALRNALSCYYSNNFVTGYQHGYVQKVVAAALAASRSAPGIAPKEASGTPLSTQPLETPPNRAP</sequence>
<dbReference type="InterPro" id="IPR008258">
    <property type="entry name" value="Transglycosylase_SLT_dom_1"/>
</dbReference>
<proteinExistence type="predicted"/>
<gene>
    <name evidence="3" type="ORF">J2X19_005142</name>
</gene>
<comment type="caution">
    <text evidence="3">The sequence shown here is derived from an EMBL/GenBank/DDBJ whole genome shotgun (WGS) entry which is preliminary data.</text>
</comment>
<dbReference type="CDD" id="cd16892">
    <property type="entry name" value="LT_VirB1-like"/>
    <property type="match status" value="1"/>
</dbReference>
<evidence type="ECO:0000313" key="4">
    <source>
        <dbReference type="Proteomes" id="UP001180487"/>
    </source>
</evidence>
<dbReference type="Gene3D" id="1.10.530.10">
    <property type="match status" value="1"/>
</dbReference>
<organism evidence="3 4">
    <name type="scientific">Rhodoferax ferrireducens</name>
    <dbReference type="NCBI Taxonomy" id="192843"/>
    <lineage>
        <taxon>Bacteria</taxon>
        <taxon>Pseudomonadati</taxon>
        <taxon>Pseudomonadota</taxon>
        <taxon>Betaproteobacteria</taxon>
        <taxon>Burkholderiales</taxon>
        <taxon>Comamonadaceae</taxon>
        <taxon>Rhodoferax</taxon>
    </lineage>
</organism>
<evidence type="ECO:0000256" key="1">
    <source>
        <dbReference type="SAM" id="MobiDB-lite"/>
    </source>
</evidence>
<keyword evidence="4" id="KW-1185">Reference proteome</keyword>
<reference evidence="3 4" key="1">
    <citation type="submission" date="2023-07" db="EMBL/GenBank/DDBJ databases">
        <title>Sorghum-associated microbial communities from plants grown in Nebraska, USA.</title>
        <authorList>
            <person name="Schachtman D."/>
        </authorList>
    </citation>
    <scope>NUCLEOTIDE SEQUENCE [LARGE SCALE GENOMIC DNA]</scope>
    <source>
        <strain evidence="3 4">BE313</strain>
    </source>
</reference>
<dbReference type="RefSeq" id="WP_310377258.1">
    <property type="nucleotide sequence ID" value="NZ_JAVDXT010000009.1"/>
</dbReference>
<evidence type="ECO:0000313" key="3">
    <source>
        <dbReference type="EMBL" id="MDR7380435.1"/>
    </source>
</evidence>
<dbReference type="Proteomes" id="UP001180487">
    <property type="component" value="Unassembled WGS sequence"/>
</dbReference>
<feature type="region of interest" description="Disordered" evidence="1">
    <location>
        <begin position="156"/>
        <end position="180"/>
    </location>
</feature>
<protein>
    <submittedName>
        <fullName evidence="3">Type IV secretion system protein VirB1</fullName>
    </submittedName>
</protein>